<dbReference type="HAMAP" id="MF_01398">
    <property type="entry name" value="ATP_synth_b_bprime"/>
    <property type="match status" value="1"/>
</dbReference>
<evidence type="ECO:0000256" key="11">
    <source>
        <dbReference type="ARBA" id="ARBA00025198"/>
    </source>
</evidence>
<dbReference type="GO" id="GO:0045259">
    <property type="term" value="C:proton-transporting ATP synthase complex"/>
    <property type="evidence" value="ECO:0007669"/>
    <property type="project" value="UniProtKB-KW"/>
</dbReference>
<feature type="transmembrane region" description="Helical" evidence="13">
    <location>
        <begin position="6"/>
        <end position="22"/>
    </location>
</feature>
<evidence type="ECO:0000313" key="17">
    <source>
        <dbReference type="Proteomes" id="UP000095594"/>
    </source>
</evidence>
<keyword evidence="4 13" id="KW-0138">CF(0)</keyword>
<evidence type="ECO:0000256" key="10">
    <source>
        <dbReference type="ARBA" id="ARBA00023310"/>
    </source>
</evidence>
<keyword evidence="9 13" id="KW-0472">Membrane</keyword>
<sequence length="159" mass="18839">MEINIGVILASIVNTAILYMILKHFFFDKVKAVINEREEYINKTFLEAEEATEKARTISIESEKRIEKLKRKSRKITEDEKRKAENIYKDIIDEAKKEAEIIKEKARVEIEREKKRNEYVLKERYVNLAMELSEQLIEKNIDEGKNKELIDEFISKVGD</sequence>
<keyword evidence="2 13" id="KW-0813">Transport</keyword>
<keyword evidence="8 13" id="KW-0406">Ion transport</keyword>
<feature type="coiled-coil region" evidence="15">
    <location>
        <begin position="74"/>
        <end position="118"/>
    </location>
</feature>
<evidence type="ECO:0000256" key="14">
    <source>
        <dbReference type="RuleBase" id="RU003848"/>
    </source>
</evidence>
<gene>
    <name evidence="13 16" type="primary">atpF</name>
    <name evidence="16" type="ORF">ERS852471_01715</name>
</gene>
<keyword evidence="10 13" id="KW-0066">ATP synthesis</keyword>
<dbReference type="PANTHER" id="PTHR33445">
    <property type="entry name" value="ATP SYNTHASE SUBUNIT B', CHLOROPLASTIC"/>
    <property type="match status" value="1"/>
</dbReference>
<dbReference type="AlphaFoldDB" id="A0A174FP41"/>
<dbReference type="InterPro" id="IPR005864">
    <property type="entry name" value="ATP_synth_F0_bsu_bac"/>
</dbReference>
<comment type="function">
    <text evidence="11 13">F(1)F(0) ATP synthase produces ATP from ADP in the presence of a proton or sodium gradient. F-type ATPases consist of two structural domains, F(1) containing the extramembraneous catalytic core and F(0) containing the membrane proton channel, linked together by a central stalk and a peripheral stalk. During catalysis, ATP synthesis in the catalytic domain of F(1) is coupled via a rotary mechanism of the central stalk subunits to proton translocation.</text>
</comment>
<evidence type="ECO:0000256" key="13">
    <source>
        <dbReference type="HAMAP-Rule" id="MF_01398"/>
    </source>
</evidence>
<organism evidence="16 17">
    <name type="scientific">Clostridium disporicum</name>
    <dbReference type="NCBI Taxonomy" id="84024"/>
    <lineage>
        <taxon>Bacteria</taxon>
        <taxon>Bacillati</taxon>
        <taxon>Bacillota</taxon>
        <taxon>Clostridia</taxon>
        <taxon>Eubacteriales</taxon>
        <taxon>Clostridiaceae</taxon>
        <taxon>Clostridium</taxon>
    </lineage>
</organism>
<keyword evidence="6 13" id="KW-0375">Hydrogen ion transport</keyword>
<dbReference type="Pfam" id="PF00430">
    <property type="entry name" value="ATP-synt_B"/>
    <property type="match status" value="1"/>
</dbReference>
<dbReference type="Proteomes" id="UP000095594">
    <property type="component" value="Unassembled WGS sequence"/>
</dbReference>
<proteinExistence type="inferred from homology"/>
<evidence type="ECO:0000256" key="1">
    <source>
        <dbReference type="ARBA" id="ARBA00005513"/>
    </source>
</evidence>
<dbReference type="GO" id="GO:0046933">
    <property type="term" value="F:proton-transporting ATP synthase activity, rotational mechanism"/>
    <property type="evidence" value="ECO:0007669"/>
    <property type="project" value="UniProtKB-UniRule"/>
</dbReference>
<comment type="similarity">
    <text evidence="1 13 14">Belongs to the ATPase B chain family.</text>
</comment>
<dbReference type="CDD" id="cd06503">
    <property type="entry name" value="ATP-synt_Fo_b"/>
    <property type="match status" value="1"/>
</dbReference>
<name>A0A174FP41_9CLOT</name>
<keyword evidence="16" id="KW-0378">Hydrolase</keyword>
<evidence type="ECO:0000256" key="5">
    <source>
        <dbReference type="ARBA" id="ARBA00022692"/>
    </source>
</evidence>
<evidence type="ECO:0000256" key="7">
    <source>
        <dbReference type="ARBA" id="ARBA00022989"/>
    </source>
</evidence>
<comment type="subunit">
    <text evidence="13">F-type ATPases have 2 components, F(1) - the catalytic core - and F(0) - the membrane proton channel. F(1) has five subunits: alpha(3), beta(3), gamma(1), delta(1), epsilon(1). F(0) has three main subunits: a(1), b(2) and c(10-14). The alpha and beta chains form an alternating ring which encloses part of the gamma chain. F(1) is attached to F(0) by a central stalk formed by the gamma and epsilon chains, while a peripheral stalk is formed by the delta and b chains.</text>
</comment>
<protein>
    <recommendedName>
        <fullName evidence="13">ATP synthase subunit b</fullName>
    </recommendedName>
    <alternativeName>
        <fullName evidence="13">ATP synthase F(0) sector subunit b</fullName>
    </alternativeName>
    <alternativeName>
        <fullName evidence="13">ATPase subunit I</fullName>
    </alternativeName>
    <alternativeName>
        <fullName evidence="13">F-type ATPase subunit b</fullName>
        <shortName evidence="13">F-ATPase subunit b</shortName>
    </alternativeName>
</protein>
<evidence type="ECO:0000256" key="4">
    <source>
        <dbReference type="ARBA" id="ARBA00022547"/>
    </source>
</evidence>
<keyword evidence="15" id="KW-0175">Coiled coil</keyword>
<keyword evidence="5 13" id="KW-0812">Transmembrane</keyword>
<evidence type="ECO:0000313" key="16">
    <source>
        <dbReference type="EMBL" id="CUO52032.1"/>
    </source>
</evidence>
<evidence type="ECO:0000256" key="9">
    <source>
        <dbReference type="ARBA" id="ARBA00023136"/>
    </source>
</evidence>
<evidence type="ECO:0000256" key="3">
    <source>
        <dbReference type="ARBA" id="ARBA00022475"/>
    </source>
</evidence>
<dbReference type="GO" id="GO:0005886">
    <property type="term" value="C:plasma membrane"/>
    <property type="evidence" value="ECO:0007669"/>
    <property type="project" value="UniProtKB-SubCell"/>
</dbReference>
<evidence type="ECO:0000256" key="12">
    <source>
        <dbReference type="ARBA" id="ARBA00037847"/>
    </source>
</evidence>
<dbReference type="NCBIfam" id="TIGR01144">
    <property type="entry name" value="ATP_synt_b"/>
    <property type="match status" value="1"/>
</dbReference>
<dbReference type="PANTHER" id="PTHR33445:SF1">
    <property type="entry name" value="ATP SYNTHASE SUBUNIT B"/>
    <property type="match status" value="1"/>
</dbReference>
<dbReference type="InterPro" id="IPR002146">
    <property type="entry name" value="ATP_synth_b/b'su_bac/chlpt"/>
</dbReference>
<dbReference type="GO" id="GO:0016787">
    <property type="term" value="F:hydrolase activity"/>
    <property type="evidence" value="ECO:0007669"/>
    <property type="project" value="UniProtKB-KW"/>
</dbReference>
<dbReference type="InterPro" id="IPR050059">
    <property type="entry name" value="ATP_synthase_B_chain"/>
</dbReference>
<comment type="subcellular location">
    <subcellularLocation>
        <location evidence="13">Cell membrane</location>
        <topology evidence="13">Single-pass membrane protein</topology>
    </subcellularLocation>
    <subcellularLocation>
        <location evidence="12">Endomembrane system</location>
        <topology evidence="12">Single-pass membrane protein</topology>
    </subcellularLocation>
</comment>
<reference evidence="16 17" key="1">
    <citation type="submission" date="2015-09" db="EMBL/GenBank/DDBJ databases">
        <authorList>
            <consortium name="Pathogen Informatics"/>
        </authorList>
    </citation>
    <scope>NUCLEOTIDE SEQUENCE [LARGE SCALE GENOMIC DNA]</scope>
    <source>
        <strain evidence="16 17">2789STDY5834856</strain>
    </source>
</reference>
<evidence type="ECO:0000256" key="8">
    <source>
        <dbReference type="ARBA" id="ARBA00023065"/>
    </source>
</evidence>
<dbReference type="NCBIfam" id="NF009992">
    <property type="entry name" value="PRK13461.1"/>
    <property type="match status" value="1"/>
</dbReference>
<keyword evidence="3 13" id="KW-1003">Cell membrane</keyword>
<evidence type="ECO:0000256" key="6">
    <source>
        <dbReference type="ARBA" id="ARBA00022781"/>
    </source>
</evidence>
<dbReference type="EMBL" id="CYZX01000010">
    <property type="protein sequence ID" value="CUO52032.1"/>
    <property type="molecule type" value="Genomic_DNA"/>
</dbReference>
<dbReference type="GO" id="GO:0046961">
    <property type="term" value="F:proton-transporting ATPase activity, rotational mechanism"/>
    <property type="evidence" value="ECO:0007669"/>
    <property type="project" value="TreeGrafter"/>
</dbReference>
<comment type="function">
    <text evidence="13">Component of the F(0) channel, it forms part of the peripheral stalk, linking F(1) to F(0).</text>
</comment>
<evidence type="ECO:0000256" key="2">
    <source>
        <dbReference type="ARBA" id="ARBA00022448"/>
    </source>
</evidence>
<keyword evidence="7 13" id="KW-1133">Transmembrane helix</keyword>
<dbReference type="OrthoDB" id="9795863at2"/>
<dbReference type="RefSeq" id="WP_055265635.1">
    <property type="nucleotide sequence ID" value="NZ_CABIXQ010000010.1"/>
</dbReference>
<dbReference type="GO" id="GO:0012505">
    <property type="term" value="C:endomembrane system"/>
    <property type="evidence" value="ECO:0007669"/>
    <property type="project" value="UniProtKB-SubCell"/>
</dbReference>
<accession>A0A174FP41</accession>
<evidence type="ECO:0000256" key="15">
    <source>
        <dbReference type="SAM" id="Coils"/>
    </source>
</evidence>